<dbReference type="AlphaFoldDB" id="G1QGE2"/>
<reference evidence="2" key="3">
    <citation type="submission" date="2025-09" db="UniProtKB">
        <authorList>
            <consortium name="Ensembl"/>
        </authorList>
    </citation>
    <scope>IDENTIFICATION</scope>
</reference>
<dbReference type="Ensembl" id="ENSMLUT00000028287.1">
    <property type="protein sequence ID" value="ENSMLUP00000022775.1"/>
    <property type="gene ID" value="ENSMLUG00000028559.1"/>
</dbReference>
<keyword evidence="3" id="KW-1185">Reference proteome</keyword>
<evidence type="ECO:0000256" key="1">
    <source>
        <dbReference type="SAM" id="MobiDB-lite"/>
    </source>
</evidence>
<feature type="region of interest" description="Disordered" evidence="1">
    <location>
        <begin position="1"/>
        <end position="55"/>
    </location>
</feature>
<evidence type="ECO:0000313" key="2">
    <source>
        <dbReference type="Ensembl" id="ENSMLUP00000022775.1"/>
    </source>
</evidence>
<dbReference type="InParanoid" id="G1QGE2"/>
<evidence type="ECO:0000313" key="3">
    <source>
        <dbReference type="Proteomes" id="UP000001074"/>
    </source>
</evidence>
<dbReference type="HOGENOM" id="CLU_3037703_0_0_1"/>
<dbReference type="Proteomes" id="UP000001074">
    <property type="component" value="Unassembled WGS sequence"/>
</dbReference>
<reference evidence="2 3" key="1">
    <citation type="journal article" date="2011" name="Nature">
        <title>A high-resolution map of human evolutionary constraint using 29 mammals.</title>
        <authorList>
            <person name="Lindblad-Toh K."/>
            <person name="Garber M."/>
            <person name="Zuk O."/>
            <person name="Lin M.F."/>
            <person name="Parker B.J."/>
            <person name="Washietl S."/>
            <person name="Kheradpour P."/>
            <person name="Ernst J."/>
            <person name="Jordan G."/>
            <person name="Mauceli E."/>
            <person name="Ward L.D."/>
            <person name="Lowe C.B."/>
            <person name="Holloway A.K."/>
            <person name="Clamp M."/>
            <person name="Gnerre S."/>
            <person name="Alfoldi J."/>
            <person name="Beal K."/>
            <person name="Chang J."/>
            <person name="Clawson H."/>
            <person name="Cuff J."/>
            <person name="Di Palma F."/>
            <person name="Fitzgerald S."/>
            <person name="Flicek P."/>
            <person name="Guttman M."/>
            <person name="Hubisz M.J."/>
            <person name="Jaffe D.B."/>
            <person name="Jungreis I."/>
            <person name="Kent W.J."/>
            <person name="Kostka D."/>
            <person name="Lara M."/>
            <person name="Martins A.L."/>
            <person name="Massingham T."/>
            <person name="Moltke I."/>
            <person name="Raney B.J."/>
            <person name="Rasmussen M.D."/>
            <person name="Robinson J."/>
            <person name="Stark A."/>
            <person name="Vilella A.J."/>
            <person name="Wen J."/>
            <person name="Xie X."/>
            <person name="Zody M.C."/>
            <person name="Baldwin J."/>
            <person name="Bloom T."/>
            <person name="Chin C.W."/>
            <person name="Heiman D."/>
            <person name="Nicol R."/>
            <person name="Nusbaum C."/>
            <person name="Young S."/>
            <person name="Wilkinson J."/>
            <person name="Worley K.C."/>
            <person name="Kovar C.L."/>
            <person name="Muzny D.M."/>
            <person name="Gibbs R.A."/>
            <person name="Cree A."/>
            <person name="Dihn H.H."/>
            <person name="Fowler G."/>
            <person name="Jhangiani S."/>
            <person name="Joshi V."/>
            <person name="Lee S."/>
            <person name="Lewis L.R."/>
            <person name="Nazareth L.V."/>
            <person name="Okwuonu G."/>
            <person name="Santibanez J."/>
            <person name="Warren W.C."/>
            <person name="Mardis E.R."/>
            <person name="Weinstock G.M."/>
            <person name="Wilson R.K."/>
            <person name="Delehaunty K."/>
            <person name="Dooling D."/>
            <person name="Fronik C."/>
            <person name="Fulton L."/>
            <person name="Fulton B."/>
            <person name="Graves T."/>
            <person name="Minx P."/>
            <person name="Sodergren E."/>
            <person name="Birney E."/>
            <person name="Margulies E.H."/>
            <person name="Herrero J."/>
            <person name="Green E.D."/>
            <person name="Haussler D."/>
            <person name="Siepel A."/>
            <person name="Goldman N."/>
            <person name="Pollard K.S."/>
            <person name="Pedersen J.S."/>
            <person name="Lander E.S."/>
            <person name="Kellis M."/>
        </authorList>
    </citation>
    <scope>NUCLEOTIDE SEQUENCE [LARGE SCALE GENOMIC DNA]</scope>
</reference>
<proteinExistence type="predicted"/>
<accession>G1QGE2</accession>
<reference evidence="2" key="2">
    <citation type="submission" date="2025-08" db="UniProtKB">
        <authorList>
            <consortium name="Ensembl"/>
        </authorList>
    </citation>
    <scope>IDENTIFICATION</scope>
</reference>
<name>G1QGE2_MYOLU</name>
<organism evidence="2 3">
    <name type="scientific">Myotis lucifugus</name>
    <name type="common">Little brown bat</name>
    <dbReference type="NCBI Taxonomy" id="59463"/>
    <lineage>
        <taxon>Eukaryota</taxon>
        <taxon>Metazoa</taxon>
        <taxon>Chordata</taxon>
        <taxon>Craniata</taxon>
        <taxon>Vertebrata</taxon>
        <taxon>Euteleostomi</taxon>
        <taxon>Mammalia</taxon>
        <taxon>Eutheria</taxon>
        <taxon>Laurasiatheria</taxon>
        <taxon>Chiroptera</taxon>
        <taxon>Yangochiroptera</taxon>
        <taxon>Vespertilionidae</taxon>
        <taxon>Myotis</taxon>
    </lineage>
</organism>
<dbReference type="EMBL" id="AAPE02023315">
    <property type="status" value="NOT_ANNOTATED_CDS"/>
    <property type="molecule type" value="Genomic_DNA"/>
</dbReference>
<sequence>RPTPFSSPLPWSLGAQSARRAPLSEIQPRALGPQALLTPPPPPGLPPLNCTPCCS</sequence>
<protein>
    <submittedName>
        <fullName evidence="2">Uncharacterized protein</fullName>
    </submittedName>
</protein>